<keyword evidence="2" id="KW-1185">Reference proteome</keyword>
<evidence type="ECO:0000313" key="1">
    <source>
        <dbReference type="EMBL" id="GFY97745.1"/>
    </source>
</evidence>
<dbReference type="AlphaFoldDB" id="A0A7J0FGF1"/>
<proteinExistence type="predicted"/>
<reference evidence="1 2" key="1">
    <citation type="submission" date="2019-07" db="EMBL/GenBank/DDBJ databases">
        <title>De Novo Assembly of kiwifruit Actinidia rufa.</title>
        <authorList>
            <person name="Sugita-Konishi S."/>
            <person name="Sato K."/>
            <person name="Mori E."/>
            <person name="Abe Y."/>
            <person name="Kisaki G."/>
            <person name="Hamano K."/>
            <person name="Suezawa K."/>
            <person name="Otani M."/>
            <person name="Fukuda T."/>
            <person name="Manabe T."/>
            <person name="Gomi K."/>
            <person name="Tabuchi M."/>
            <person name="Akimitsu K."/>
            <person name="Kataoka I."/>
        </authorList>
    </citation>
    <scope>NUCLEOTIDE SEQUENCE [LARGE SCALE GENOMIC DNA]</scope>
    <source>
        <strain evidence="2">cv. Fuchu</strain>
    </source>
</reference>
<gene>
    <name evidence="1" type="ORF">Acr_12g0002860</name>
</gene>
<protein>
    <submittedName>
        <fullName evidence="1">Uncharacterized protein</fullName>
    </submittedName>
</protein>
<comment type="caution">
    <text evidence="1">The sequence shown here is derived from an EMBL/GenBank/DDBJ whole genome shotgun (WGS) entry which is preliminary data.</text>
</comment>
<organism evidence="1 2">
    <name type="scientific">Actinidia rufa</name>
    <dbReference type="NCBI Taxonomy" id="165716"/>
    <lineage>
        <taxon>Eukaryota</taxon>
        <taxon>Viridiplantae</taxon>
        <taxon>Streptophyta</taxon>
        <taxon>Embryophyta</taxon>
        <taxon>Tracheophyta</taxon>
        <taxon>Spermatophyta</taxon>
        <taxon>Magnoliopsida</taxon>
        <taxon>eudicotyledons</taxon>
        <taxon>Gunneridae</taxon>
        <taxon>Pentapetalae</taxon>
        <taxon>asterids</taxon>
        <taxon>Ericales</taxon>
        <taxon>Actinidiaceae</taxon>
        <taxon>Actinidia</taxon>
    </lineage>
</organism>
<dbReference type="OrthoDB" id="1102599at2759"/>
<sequence length="250" mass="27342">MPLFSDHASTAWLVAYCQLSTSPSRHGGCQKLAKQRCLGGNDGLSSRGHSSLAVIASSSGTEGLRAYSVATVGQDLYPRLLSNGVRTELQRRVPSSSLCSGNSSGVPALARLFYSTYGLRVLSPRPFCCQGEFEATRRSGSSPSAAHMELNRAQLLVHDDRALEKFRATHGIPTNVTIEHPVPNNIPHVVAEKLNCIPICTWLIHQAGLRFLINPMLKEVMARYRLTFMQVSINFVHTVLAVDMLVDILD</sequence>
<accession>A0A7J0FGF1</accession>
<dbReference type="EMBL" id="BJWL01000012">
    <property type="protein sequence ID" value="GFY97745.1"/>
    <property type="molecule type" value="Genomic_DNA"/>
</dbReference>
<name>A0A7J0FGF1_9ERIC</name>
<dbReference type="Proteomes" id="UP000585474">
    <property type="component" value="Unassembled WGS sequence"/>
</dbReference>
<evidence type="ECO:0000313" key="2">
    <source>
        <dbReference type="Proteomes" id="UP000585474"/>
    </source>
</evidence>